<reference evidence="6" key="1">
    <citation type="submission" date="2022-04" db="EMBL/GenBank/DDBJ databases">
        <title>Roseibium sp. CAU 1639 isolated from mud.</title>
        <authorList>
            <person name="Kim W."/>
        </authorList>
    </citation>
    <scope>NUCLEOTIDE SEQUENCE</scope>
    <source>
        <strain evidence="6">CAU 1639</strain>
    </source>
</reference>
<dbReference type="Gene3D" id="3.40.190.10">
    <property type="entry name" value="Periplasmic binding protein-like II"/>
    <property type="match status" value="2"/>
</dbReference>
<dbReference type="SUPFAM" id="SSF53850">
    <property type="entry name" value="Periplasmic binding protein-like II"/>
    <property type="match status" value="1"/>
</dbReference>
<keyword evidence="2" id="KW-0805">Transcription regulation</keyword>
<dbReference type="InterPro" id="IPR000847">
    <property type="entry name" value="LysR_HTH_N"/>
</dbReference>
<dbReference type="Proteomes" id="UP001431221">
    <property type="component" value="Unassembled WGS sequence"/>
</dbReference>
<dbReference type="InterPro" id="IPR036390">
    <property type="entry name" value="WH_DNA-bd_sf"/>
</dbReference>
<keyword evidence="7" id="KW-1185">Reference proteome</keyword>
<dbReference type="PANTHER" id="PTHR30579:SF7">
    <property type="entry name" value="HTH-TYPE TRANSCRIPTIONAL REGULATOR LRHA-RELATED"/>
    <property type="match status" value="1"/>
</dbReference>
<dbReference type="SUPFAM" id="SSF46785">
    <property type="entry name" value="Winged helix' DNA-binding domain"/>
    <property type="match status" value="1"/>
</dbReference>
<organism evidence="6 7">
    <name type="scientific">Roseibium sediminicola</name>
    <dbReference type="NCBI Taxonomy" id="2933272"/>
    <lineage>
        <taxon>Bacteria</taxon>
        <taxon>Pseudomonadati</taxon>
        <taxon>Pseudomonadota</taxon>
        <taxon>Alphaproteobacteria</taxon>
        <taxon>Hyphomicrobiales</taxon>
        <taxon>Stappiaceae</taxon>
        <taxon>Roseibium</taxon>
    </lineage>
</organism>
<dbReference type="PRINTS" id="PR00039">
    <property type="entry name" value="HTHLYSR"/>
</dbReference>
<feature type="domain" description="HTH lysR-type" evidence="5">
    <location>
        <begin position="9"/>
        <end position="66"/>
    </location>
</feature>
<dbReference type="Pfam" id="PF00126">
    <property type="entry name" value="HTH_1"/>
    <property type="match status" value="1"/>
</dbReference>
<dbReference type="RefSeq" id="WP_248159821.1">
    <property type="nucleotide sequence ID" value="NZ_JALNMJ010000035.1"/>
</dbReference>
<dbReference type="EMBL" id="JALNMJ010000035">
    <property type="protein sequence ID" value="MCK7615927.1"/>
    <property type="molecule type" value="Genomic_DNA"/>
</dbReference>
<dbReference type="Pfam" id="PF03466">
    <property type="entry name" value="LysR_substrate"/>
    <property type="match status" value="1"/>
</dbReference>
<protein>
    <submittedName>
        <fullName evidence="6">LysR family transcriptional regulator</fullName>
    </submittedName>
</protein>
<evidence type="ECO:0000256" key="4">
    <source>
        <dbReference type="ARBA" id="ARBA00023163"/>
    </source>
</evidence>
<evidence type="ECO:0000259" key="5">
    <source>
        <dbReference type="PROSITE" id="PS50931"/>
    </source>
</evidence>
<dbReference type="PANTHER" id="PTHR30579">
    <property type="entry name" value="TRANSCRIPTIONAL REGULATOR"/>
    <property type="match status" value="1"/>
</dbReference>
<dbReference type="InterPro" id="IPR050176">
    <property type="entry name" value="LTTR"/>
</dbReference>
<dbReference type="InterPro" id="IPR005119">
    <property type="entry name" value="LysR_subst-bd"/>
</dbReference>
<evidence type="ECO:0000313" key="6">
    <source>
        <dbReference type="EMBL" id="MCK7615927.1"/>
    </source>
</evidence>
<evidence type="ECO:0000256" key="1">
    <source>
        <dbReference type="ARBA" id="ARBA00009437"/>
    </source>
</evidence>
<evidence type="ECO:0000256" key="2">
    <source>
        <dbReference type="ARBA" id="ARBA00023015"/>
    </source>
</evidence>
<accession>A0ABT0H3P5</accession>
<dbReference type="Gene3D" id="1.10.10.10">
    <property type="entry name" value="Winged helix-like DNA-binding domain superfamily/Winged helix DNA-binding domain"/>
    <property type="match status" value="1"/>
</dbReference>
<comment type="caution">
    <text evidence="6">The sequence shown here is derived from an EMBL/GenBank/DDBJ whole genome shotgun (WGS) entry which is preliminary data.</text>
</comment>
<keyword evidence="3" id="KW-0238">DNA-binding</keyword>
<evidence type="ECO:0000256" key="3">
    <source>
        <dbReference type="ARBA" id="ARBA00023125"/>
    </source>
</evidence>
<dbReference type="InterPro" id="IPR036388">
    <property type="entry name" value="WH-like_DNA-bd_sf"/>
</dbReference>
<evidence type="ECO:0000313" key="7">
    <source>
        <dbReference type="Proteomes" id="UP001431221"/>
    </source>
</evidence>
<keyword evidence="4" id="KW-0804">Transcription</keyword>
<name>A0ABT0H3P5_9HYPH</name>
<proteinExistence type="inferred from homology"/>
<dbReference type="PROSITE" id="PS50931">
    <property type="entry name" value="HTH_LYSR"/>
    <property type="match status" value="1"/>
</dbReference>
<comment type="similarity">
    <text evidence="1">Belongs to the LysR transcriptional regulatory family.</text>
</comment>
<gene>
    <name evidence="6" type="ORF">M0H32_27535</name>
</gene>
<sequence length="299" mass="31807">MNDIERSPIDSDLLRTFLAIANCGNLTVAAGRLNRTQSAISVQLRKLETGLGVTLFNRTPKGMALTVEGEKLLPKASSILAEIRQASALFTNPLSGSIRVGFPDDFDETVLERVLAGFARAHPGVDVRATSGCTSGYPAAIADGTLDIAVCSGPDNRQGETLGIEDTVWASRKDAQILGAEPVPLAILDRSCWWRDLPTKSLESIGREYSLAFRSSSFASLRAAIRAGFAIGILPASCVDEDTAILSGPEGFPDLPKSRRSFLIADDAPEDLTSAMAKAIRQSRNEQIAEATQTSATVG</sequence>